<dbReference type="AlphaFoldDB" id="A0A174WEK6"/>
<evidence type="ECO:0000313" key="2">
    <source>
        <dbReference type="EMBL" id="CUQ45693.1"/>
    </source>
</evidence>
<proteinExistence type="predicted"/>
<dbReference type="InterPro" id="IPR018899">
    <property type="entry name" value="Conjug_transposon_Tra0"/>
</dbReference>
<keyword evidence="1" id="KW-0732">Signal</keyword>
<evidence type="ECO:0000256" key="1">
    <source>
        <dbReference type="SAM" id="SignalP"/>
    </source>
</evidence>
<dbReference type="RefSeq" id="WP_005805173.1">
    <property type="nucleotide sequence ID" value="NZ_CAXYLJ010000027.1"/>
</dbReference>
<feature type="signal peptide" evidence="1">
    <location>
        <begin position="1"/>
        <end position="22"/>
    </location>
</feature>
<sequence length="194" mass="21837">MKRVLFIMLCICLPFAAGKSFAQRYLLGQRGLQLTVGGVDNFGSNVKHLGGNFQVGLALSRYNRNHSRWLFGADYVKKHYSYKEIAIPKAQFTGEVGYFVPFFSDRGKNVFFSAGLSGLAGYETTNWNDKLLYDGATLKNDGCFIYGFAPAFEMEAFLSDRLVLLFNVRQRIFFGSSVGHFHTIVSIGVKYIFN</sequence>
<evidence type="ECO:0000313" key="3">
    <source>
        <dbReference type="Proteomes" id="UP000095725"/>
    </source>
</evidence>
<dbReference type="Proteomes" id="UP000095725">
    <property type="component" value="Unassembled WGS sequence"/>
</dbReference>
<accession>A0A174WEK6</accession>
<name>A0A174WEK6_9BACE</name>
<reference evidence="2 3" key="1">
    <citation type="submission" date="2015-09" db="EMBL/GenBank/DDBJ databases">
        <authorList>
            <consortium name="Pathogen Informatics"/>
        </authorList>
    </citation>
    <scope>NUCLEOTIDE SEQUENCE [LARGE SCALE GENOMIC DNA]</scope>
    <source>
        <strain evidence="2 3">2789STDY5834946</strain>
    </source>
</reference>
<dbReference type="EMBL" id="CZBL01000016">
    <property type="protein sequence ID" value="CUQ45693.1"/>
    <property type="molecule type" value="Genomic_DNA"/>
</dbReference>
<gene>
    <name evidence="2" type="ORF">ERS852558_03468</name>
</gene>
<protein>
    <submittedName>
        <fullName evidence="2">Conjugative transposon protein TraO</fullName>
    </submittedName>
</protein>
<feature type="chain" id="PRO_5008036771" evidence="1">
    <location>
        <begin position="23"/>
        <end position="194"/>
    </location>
</feature>
<dbReference type="Pfam" id="PF10626">
    <property type="entry name" value="TraO"/>
    <property type="match status" value="1"/>
</dbReference>
<organism evidence="2 3">
    <name type="scientific">Bacteroides caccae</name>
    <dbReference type="NCBI Taxonomy" id="47678"/>
    <lineage>
        <taxon>Bacteria</taxon>
        <taxon>Pseudomonadati</taxon>
        <taxon>Bacteroidota</taxon>
        <taxon>Bacteroidia</taxon>
        <taxon>Bacteroidales</taxon>
        <taxon>Bacteroidaceae</taxon>
        <taxon>Bacteroides</taxon>
    </lineage>
</organism>